<evidence type="ECO:0000256" key="2">
    <source>
        <dbReference type="SAM" id="Phobius"/>
    </source>
</evidence>
<dbReference type="PANTHER" id="PTHR22911">
    <property type="entry name" value="ACYL-MALONYL CONDENSING ENZYME-RELATED"/>
    <property type="match status" value="1"/>
</dbReference>
<dbReference type="EMBL" id="CP039965">
    <property type="protein sequence ID" value="QCO56998.1"/>
    <property type="molecule type" value="Genomic_DNA"/>
</dbReference>
<feature type="transmembrane region" description="Helical" evidence="2">
    <location>
        <begin position="41"/>
        <end position="63"/>
    </location>
</feature>
<keyword evidence="2" id="KW-0812">Transmembrane</keyword>
<accession>A0A4P8EJ53</accession>
<dbReference type="OrthoDB" id="9812899at2"/>
<feature type="transmembrane region" description="Helical" evidence="2">
    <location>
        <begin position="107"/>
        <end position="126"/>
    </location>
</feature>
<dbReference type="SUPFAM" id="SSF103481">
    <property type="entry name" value="Multidrug resistance efflux transporter EmrE"/>
    <property type="match status" value="2"/>
</dbReference>
<evidence type="ECO:0000313" key="4">
    <source>
        <dbReference type="EMBL" id="QCO56998.1"/>
    </source>
</evidence>
<feature type="transmembrane region" description="Helical" evidence="2">
    <location>
        <begin position="188"/>
        <end position="213"/>
    </location>
</feature>
<dbReference type="GO" id="GO:0016020">
    <property type="term" value="C:membrane"/>
    <property type="evidence" value="ECO:0007669"/>
    <property type="project" value="InterPro"/>
</dbReference>
<feature type="domain" description="EamA" evidence="3">
    <location>
        <begin position="15"/>
        <end position="148"/>
    </location>
</feature>
<reference evidence="4 5" key="1">
    <citation type="submission" date="2019-05" db="EMBL/GenBank/DDBJ databases">
        <title>Pseudorhodobacter turbinis sp. nov., isolated from the gut of the Korean turban shell.</title>
        <authorList>
            <person name="Jeong Y.-S."/>
            <person name="Kang W.-R."/>
            <person name="Bae J.-W."/>
        </authorList>
    </citation>
    <scope>NUCLEOTIDE SEQUENCE [LARGE SCALE GENOMIC DNA]</scope>
    <source>
        <strain evidence="4 5">S12M18</strain>
        <plasmid evidence="4 5">unnamed1</plasmid>
    </source>
</reference>
<proteinExistence type="predicted"/>
<organism evidence="4 5">
    <name type="scientific">Pseudorhodobacter turbinis</name>
    <dbReference type="NCBI Taxonomy" id="2500533"/>
    <lineage>
        <taxon>Bacteria</taxon>
        <taxon>Pseudomonadati</taxon>
        <taxon>Pseudomonadota</taxon>
        <taxon>Alphaproteobacteria</taxon>
        <taxon>Rhodobacterales</taxon>
        <taxon>Paracoccaceae</taxon>
        <taxon>Pseudorhodobacter</taxon>
    </lineage>
</organism>
<sequence>MTYASTTPDRRILLLGIASAMGASCFFSINDASVKFLSGGYALHQIVLIRSLIGMALMLAIVLPSRGGLAAFRTRRLGMHLVRGSFVVTSNLCFFLGLAVMPMAEAVALFFIAPLLITALSVPMLGEKVGPRRWAAVGVGLLGVIVMLRPGAGIFHPAMLLPLFAAFCYAMLHMLTRRLGTTESAVTLTLYIQLTFIGICAISGLILGGGAFASEANASLAFLTRAWEWPDLADMPILGLIGCASVVGALLITHAYRSCEAAVVAPFEYVSMPLAIVFGVVVFGEWPDPVAWGGIALICGAGLYTVLRETRAHPDTPPLASVPGNLRSTALGGDPEA</sequence>
<feature type="transmembrane region" description="Helical" evidence="2">
    <location>
        <begin position="264"/>
        <end position="284"/>
    </location>
</feature>
<dbReference type="AlphaFoldDB" id="A0A4P8EJ53"/>
<dbReference type="KEGG" id="pseb:EOK75_14480"/>
<keyword evidence="4" id="KW-0614">Plasmid</keyword>
<feature type="transmembrane region" description="Helical" evidence="2">
    <location>
        <begin position="158"/>
        <end position="176"/>
    </location>
</feature>
<gene>
    <name evidence="4" type="ORF">EOK75_14480</name>
</gene>
<feature type="transmembrane region" description="Helical" evidence="2">
    <location>
        <begin position="133"/>
        <end position="152"/>
    </location>
</feature>
<name>A0A4P8EJ53_9RHOB</name>
<feature type="transmembrane region" description="Helical" evidence="2">
    <location>
        <begin position="290"/>
        <end position="307"/>
    </location>
</feature>
<geneLocation type="plasmid" evidence="4 5">
    <name>unnamed1</name>
</geneLocation>
<dbReference type="InterPro" id="IPR037185">
    <property type="entry name" value="EmrE-like"/>
</dbReference>
<dbReference type="RefSeq" id="WP_137194806.1">
    <property type="nucleotide sequence ID" value="NZ_CP039965.1"/>
</dbReference>
<dbReference type="PANTHER" id="PTHR22911:SF103">
    <property type="entry name" value="BLR2811 PROTEIN"/>
    <property type="match status" value="1"/>
</dbReference>
<keyword evidence="2" id="KW-0472">Membrane</keyword>
<dbReference type="Proteomes" id="UP000298631">
    <property type="component" value="Plasmid unnamed1"/>
</dbReference>
<feature type="region of interest" description="Disordered" evidence="1">
    <location>
        <begin position="315"/>
        <end position="337"/>
    </location>
</feature>
<keyword evidence="5" id="KW-1185">Reference proteome</keyword>
<feature type="domain" description="EamA" evidence="3">
    <location>
        <begin position="158"/>
        <end position="301"/>
    </location>
</feature>
<feature type="transmembrane region" description="Helical" evidence="2">
    <location>
        <begin position="84"/>
        <end position="101"/>
    </location>
</feature>
<evidence type="ECO:0000256" key="1">
    <source>
        <dbReference type="SAM" id="MobiDB-lite"/>
    </source>
</evidence>
<evidence type="ECO:0000259" key="3">
    <source>
        <dbReference type="Pfam" id="PF00892"/>
    </source>
</evidence>
<keyword evidence="2" id="KW-1133">Transmembrane helix</keyword>
<evidence type="ECO:0000313" key="5">
    <source>
        <dbReference type="Proteomes" id="UP000298631"/>
    </source>
</evidence>
<dbReference type="Pfam" id="PF00892">
    <property type="entry name" value="EamA"/>
    <property type="match status" value="2"/>
</dbReference>
<feature type="transmembrane region" description="Helical" evidence="2">
    <location>
        <begin position="12"/>
        <end position="29"/>
    </location>
</feature>
<feature type="transmembrane region" description="Helical" evidence="2">
    <location>
        <begin position="233"/>
        <end position="252"/>
    </location>
</feature>
<dbReference type="InterPro" id="IPR000620">
    <property type="entry name" value="EamA_dom"/>
</dbReference>
<protein>
    <submittedName>
        <fullName evidence="4">DMT family transporter</fullName>
    </submittedName>
</protein>